<reference evidence="1 2" key="1">
    <citation type="submission" date="2019-11" db="EMBL/GenBank/DDBJ databases">
        <title>Spirosoma endbachense sp. nov., isolated from a natural salt meadow.</title>
        <authorList>
            <person name="Rojas J."/>
            <person name="Ambika Manirajan B."/>
            <person name="Ratering S."/>
            <person name="Suarez C."/>
            <person name="Geissler-Plaum R."/>
            <person name="Schnell S."/>
        </authorList>
    </citation>
    <scope>NUCLEOTIDE SEQUENCE [LARGE SCALE GENOMIC DNA]</scope>
    <source>
        <strain evidence="1 2">I-24</strain>
    </source>
</reference>
<dbReference type="RefSeq" id="WP_162384152.1">
    <property type="nucleotide sequence ID" value="NZ_CP045997.1"/>
</dbReference>
<dbReference type="Gene3D" id="3.90.1150.10">
    <property type="entry name" value="Aspartate Aminotransferase, domain 1"/>
    <property type="match status" value="1"/>
</dbReference>
<evidence type="ECO:0000313" key="2">
    <source>
        <dbReference type="Proteomes" id="UP000464577"/>
    </source>
</evidence>
<evidence type="ECO:0008006" key="3">
    <source>
        <dbReference type="Google" id="ProtNLM"/>
    </source>
</evidence>
<keyword evidence="2" id="KW-1185">Reference proteome</keyword>
<proteinExistence type="predicted"/>
<name>A0A6P1VNP4_9BACT</name>
<dbReference type="InterPro" id="IPR015422">
    <property type="entry name" value="PyrdxlP-dep_Trfase_small"/>
</dbReference>
<evidence type="ECO:0000313" key="1">
    <source>
        <dbReference type="EMBL" id="QHV93732.1"/>
    </source>
</evidence>
<accession>A0A6P1VNP4</accession>
<dbReference type="EMBL" id="CP045997">
    <property type="protein sequence ID" value="QHV93732.1"/>
    <property type="molecule type" value="Genomic_DNA"/>
</dbReference>
<gene>
    <name evidence="1" type="ORF">GJR95_01200</name>
</gene>
<dbReference type="AlphaFoldDB" id="A0A6P1VNP4"/>
<dbReference type="KEGG" id="senf:GJR95_01200"/>
<dbReference type="Proteomes" id="UP000464577">
    <property type="component" value="Chromosome"/>
</dbReference>
<sequence length="107" mass="11937">MTALAALTDSTFIPRVNQAITAERVKWHTFVNKLGISDPSSQVSFVCIDLQKPYVEVAARFTQHGIRVDRALPPYDTWIRVIIGISKENGKSQAVILQVCSAKSYMK</sequence>
<organism evidence="1 2">
    <name type="scientific">Spirosoma endbachense</name>
    <dbReference type="NCBI Taxonomy" id="2666025"/>
    <lineage>
        <taxon>Bacteria</taxon>
        <taxon>Pseudomonadati</taxon>
        <taxon>Bacteroidota</taxon>
        <taxon>Cytophagia</taxon>
        <taxon>Cytophagales</taxon>
        <taxon>Cytophagaceae</taxon>
        <taxon>Spirosoma</taxon>
    </lineage>
</organism>
<protein>
    <recommendedName>
        <fullName evidence="3">Aminotransferase class I/II-fold pyridoxal phosphate-dependent enzyme</fullName>
    </recommendedName>
</protein>